<dbReference type="AlphaFoldDB" id="U5C1C9"/>
<dbReference type="Proteomes" id="UP000016843">
    <property type="component" value="Unassembled WGS sequence"/>
</dbReference>
<accession>U5C1C9</accession>
<dbReference type="EMBL" id="AWXR01000022">
    <property type="protein sequence ID" value="ERM82736.1"/>
    <property type="molecule type" value="Genomic_DNA"/>
</dbReference>
<comment type="caution">
    <text evidence="1">The sequence shown here is derived from an EMBL/GenBank/DDBJ whole genome shotgun (WGS) entry which is preliminary data.</text>
</comment>
<proteinExistence type="predicted"/>
<protein>
    <submittedName>
        <fullName evidence="1">Uncharacterized protein</fullName>
    </submittedName>
</protein>
<organism evidence="1 2">
    <name type="scientific">Rhodonellum psychrophilum GCM71 = DSM 17998</name>
    <dbReference type="NCBI Taxonomy" id="1123057"/>
    <lineage>
        <taxon>Bacteria</taxon>
        <taxon>Pseudomonadati</taxon>
        <taxon>Bacteroidota</taxon>
        <taxon>Cytophagia</taxon>
        <taxon>Cytophagales</taxon>
        <taxon>Cytophagaceae</taxon>
        <taxon>Rhodonellum</taxon>
    </lineage>
</organism>
<reference evidence="1 2" key="1">
    <citation type="journal article" date="2013" name="Genome Announc.">
        <title>Draft Genome Sequence of the Psychrophilic and Alkaliphilic Rhodonellum psychrophilum Strain GCM71T.</title>
        <authorList>
            <person name="Hauptmann A.L."/>
            <person name="Glaring M.A."/>
            <person name="Hallin P.F."/>
            <person name="Prieme A."/>
            <person name="Stougaard P."/>
        </authorList>
    </citation>
    <scope>NUCLEOTIDE SEQUENCE [LARGE SCALE GENOMIC DNA]</scope>
    <source>
        <strain evidence="1 2">GCM71</strain>
    </source>
</reference>
<keyword evidence="2" id="KW-1185">Reference proteome</keyword>
<sequence length="39" mass="4887">MILYIFQNNNHKYEHPYFGLKRSRFRLLFFVGFFKEIDG</sequence>
<evidence type="ECO:0000313" key="2">
    <source>
        <dbReference type="Proteomes" id="UP000016843"/>
    </source>
</evidence>
<gene>
    <name evidence="1" type="ORF">P872_04255</name>
</gene>
<evidence type="ECO:0000313" key="1">
    <source>
        <dbReference type="EMBL" id="ERM82736.1"/>
    </source>
</evidence>
<name>U5C1C9_9BACT</name>